<dbReference type="Gene3D" id="3.20.20.80">
    <property type="entry name" value="Glycosidases"/>
    <property type="match status" value="1"/>
</dbReference>
<keyword evidence="8" id="KW-1185">Reference proteome</keyword>
<reference evidence="7 8" key="1">
    <citation type="submission" date="2018-05" db="EMBL/GenBank/DDBJ databases">
        <title>Genomic Encyclopedia of Type Strains, Phase IV (KMG-IV): sequencing the most valuable type-strain genomes for metagenomic binning, comparative biology and taxonomic classification.</title>
        <authorList>
            <person name="Goeker M."/>
        </authorList>
    </citation>
    <scope>NUCLEOTIDE SEQUENCE [LARGE SCALE GENOMIC DNA]</scope>
    <source>
        <strain evidence="7 8">JC118</strain>
    </source>
</reference>
<dbReference type="Pfam" id="PF00232">
    <property type="entry name" value="Glyco_hydro_1"/>
    <property type="match status" value="1"/>
</dbReference>
<comment type="similarity">
    <text evidence="1 5">Belongs to the glycosyl hydrolase 1 family.</text>
</comment>
<dbReference type="NCBIfam" id="NF007356">
    <property type="entry name" value="PRK09852.1"/>
    <property type="match status" value="1"/>
</dbReference>
<dbReference type="PROSITE" id="PS00653">
    <property type="entry name" value="GLYCOSYL_HYDROL_F1_2"/>
    <property type="match status" value="1"/>
</dbReference>
<dbReference type="FunFam" id="3.20.20.80:FF:000004">
    <property type="entry name" value="Beta-glucosidase 6-phospho-beta-glucosidase"/>
    <property type="match status" value="1"/>
</dbReference>
<dbReference type="InterPro" id="IPR033132">
    <property type="entry name" value="GH_1_N_CS"/>
</dbReference>
<evidence type="ECO:0000256" key="3">
    <source>
        <dbReference type="ARBA" id="ARBA00023295"/>
    </source>
</evidence>
<dbReference type="Proteomes" id="UP000247612">
    <property type="component" value="Unassembled WGS sequence"/>
</dbReference>
<evidence type="ECO:0000256" key="4">
    <source>
        <dbReference type="PROSITE-ProRule" id="PRU10055"/>
    </source>
</evidence>
<dbReference type="OrthoDB" id="1637462at2"/>
<dbReference type="InterPro" id="IPR001360">
    <property type="entry name" value="Glyco_hydro_1"/>
</dbReference>
<evidence type="ECO:0000313" key="7">
    <source>
        <dbReference type="EMBL" id="PXX80176.1"/>
    </source>
</evidence>
<dbReference type="RefSeq" id="WP_026880909.1">
    <property type="nucleotide sequence ID" value="NZ_CABKRQ010000004.1"/>
</dbReference>
<keyword evidence="2 6" id="KW-0378">Hydrolase</keyword>
<evidence type="ECO:0000256" key="5">
    <source>
        <dbReference type="RuleBase" id="RU003690"/>
    </source>
</evidence>
<accession>A0A318KX02</accession>
<evidence type="ECO:0000256" key="2">
    <source>
        <dbReference type="ARBA" id="ARBA00022801"/>
    </source>
</evidence>
<dbReference type="NCBIfam" id="NF007158">
    <property type="entry name" value="PRK09593.1"/>
    <property type="match status" value="1"/>
</dbReference>
<comment type="caution">
    <text evidence="7">The sequence shown here is derived from an EMBL/GenBank/DDBJ whole genome shotgun (WGS) entry which is preliminary data.</text>
</comment>
<dbReference type="GO" id="GO:0016052">
    <property type="term" value="P:carbohydrate catabolic process"/>
    <property type="evidence" value="ECO:0007669"/>
    <property type="project" value="TreeGrafter"/>
</dbReference>
<gene>
    <name evidence="7" type="ORF">DES51_104181</name>
</gene>
<evidence type="ECO:0000313" key="8">
    <source>
        <dbReference type="Proteomes" id="UP000247612"/>
    </source>
</evidence>
<sequence>MKLGQNFLWGGAMAANQCEGAAFEDGKGLSLMDKIPDAEHGRKEVLYQPHLTLQKDHGSYPSHEAIDFYHRYKEDLSLLGKLGLKAFRTSISWSRIFPLGDETEPNEAGLQFYDDLFDECLKQGMEPVVTLCHFDVPWHLVEKYGSWRSRKMIDFYEHYCEVVLTRYKDKVKYWMTFNEINMMTHIPFLGGGVIIGKDEDFNQIVYQAAHYQLTASAKATATAHRINPDFKIGCMMAAGTFYPYTCHPEDVMAACDANSRNYIFIDVQMRGEYSSYAECLFKQMELTLDILPEDLVLIKANTCDFIGFSYYSSRLTSAHPVDVKIADGNAITTLRNPHLSITKWGRQIDPIGLRVTMNDLYQRYQKPLFIVENGLGCEDVLANDGVHDSYRIDYLSAHISEMEKAILLDGVHCLGYLAWGIIDLVSAGSGEMDKRYGLIYVDKHNDGSGSLKRIPKDSYYWYQQLIANQGEIIY</sequence>
<feature type="active site" description="Nucleophile" evidence="4">
    <location>
        <position position="372"/>
    </location>
</feature>
<protein>
    <submittedName>
        <fullName evidence="7">6-phospho-beta-glucosidase</fullName>
    </submittedName>
</protein>
<evidence type="ECO:0000256" key="6">
    <source>
        <dbReference type="RuleBase" id="RU004468"/>
    </source>
</evidence>
<proteinExistence type="inferred from homology"/>
<keyword evidence="3 6" id="KW-0326">Glycosidase</keyword>
<dbReference type="InterPro" id="IPR017853">
    <property type="entry name" value="GH"/>
</dbReference>
<dbReference type="PANTHER" id="PTHR10353:SF296">
    <property type="entry name" value="6-PHOSPHO-BETA-GLUCOSIDASE"/>
    <property type="match status" value="1"/>
</dbReference>
<dbReference type="AlphaFoldDB" id="A0A318KX02"/>
<dbReference type="STRING" id="1034346.GCA_000313565_01674"/>
<dbReference type="GO" id="GO:0005829">
    <property type="term" value="C:cytosol"/>
    <property type="evidence" value="ECO:0007669"/>
    <property type="project" value="TreeGrafter"/>
</dbReference>
<dbReference type="InterPro" id="IPR018120">
    <property type="entry name" value="Glyco_hydro_1_AS"/>
</dbReference>
<dbReference type="PRINTS" id="PR00131">
    <property type="entry name" value="GLHYDRLASE1"/>
</dbReference>
<dbReference type="PROSITE" id="PS00572">
    <property type="entry name" value="GLYCOSYL_HYDROL_F1_1"/>
    <property type="match status" value="1"/>
</dbReference>
<dbReference type="GO" id="GO:0008422">
    <property type="term" value="F:beta-glucosidase activity"/>
    <property type="evidence" value="ECO:0007669"/>
    <property type="project" value="TreeGrafter"/>
</dbReference>
<organism evidence="7 8">
    <name type="scientific">Dielma fastidiosa</name>
    <dbReference type="NCBI Taxonomy" id="1034346"/>
    <lineage>
        <taxon>Bacteria</taxon>
        <taxon>Bacillati</taxon>
        <taxon>Bacillota</taxon>
        <taxon>Erysipelotrichia</taxon>
        <taxon>Erysipelotrichales</taxon>
        <taxon>Erysipelotrichaceae</taxon>
        <taxon>Dielma</taxon>
    </lineage>
</organism>
<dbReference type="PANTHER" id="PTHR10353">
    <property type="entry name" value="GLYCOSYL HYDROLASE"/>
    <property type="match status" value="1"/>
</dbReference>
<name>A0A318KX02_9FIRM</name>
<dbReference type="EMBL" id="QJKH01000004">
    <property type="protein sequence ID" value="PXX80176.1"/>
    <property type="molecule type" value="Genomic_DNA"/>
</dbReference>
<evidence type="ECO:0000256" key="1">
    <source>
        <dbReference type="ARBA" id="ARBA00010838"/>
    </source>
</evidence>
<dbReference type="SUPFAM" id="SSF51445">
    <property type="entry name" value="(Trans)glycosidases"/>
    <property type="match status" value="1"/>
</dbReference>